<protein>
    <submittedName>
        <fullName evidence="2">Uncharacterized protein</fullName>
    </submittedName>
</protein>
<evidence type="ECO:0000256" key="1">
    <source>
        <dbReference type="SAM" id="Phobius"/>
    </source>
</evidence>
<dbReference type="AlphaFoldDB" id="A0A6C0EFP4"/>
<reference evidence="2" key="1">
    <citation type="journal article" date="2020" name="Nature">
        <title>Giant virus diversity and host interactions through global metagenomics.</title>
        <authorList>
            <person name="Schulz F."/>
            <person name="Roux S."/>
            <person name="Paez-Espino D."/>
            <person name="Jungbluth S."/>
            <person name="Walsh D.A."/>
            <person name="Denef V.J."/>
            <person name="McMahon K.D."/>
            <person name="Konstantinidis K.T."/>
            <person name="Eloe-Fadrosh E.A."/>
            <person name="Kyrpides N.C."/>
            <person name="Woyke T."/>
        </authorList>
    </citation>
    <scope>NUCLEOTIDE SEQUENCE</scope>
    <source>
        <strain evidence="2">GVMAG-M-3300001348-25</strain>
    </source>
</reference>
<name>A0A6C0EFP4_9ZZZZ</name>
<evidence type="ECO:0000313" key="2">
    <source>
        <dbReference type="EMBL" id="QHT28027.1"/>
    </source>
</evidence>
<keyword evidence="1" id="KW-1133">Transmembrane helix</keyword>
<organism evidence="2">
    <name type="scientific">viral metagenome</name>
    <dbReference type="NCBI Taxonomy" id="1070528"/>
    <lineage>
        <taxon>unclassified sequences</taxon>
        <taxon>metagenomes</taxon>
        <taxon>organismal metagenomes</taxon>
    </lineage>
</organism>
<keyword evidence="1" id="KW-0472">Membrane</keyword>
<proteinExistence type="predicted"/>
<sequence length="34" mass="3962">MYAFSFGFILFISPLSILLFIIGNVNIIIFNLYF</sequence>
<accession>A0A6C0EFP4</accession>
<keyword evidence="1" id="KW-0812">Transmembrane</keyword>
<dbReference type="EMBL" id="MN738851">
    <property type="protein sequence ID" value="QHT28027.1"/>
    <property type="molecule type" value="Genomic_DNA"/>
</dbReference>
<feature type="transmembrane region" description="Helical" evidence="1">
    <location>
        <begin position="6"/>
        <end position="33"/>
    </location>
</feature>